<dbReference type="Proteomes" id="UP000198716">
    <property type="component" value="Unassembled WGS sequence"/>
</dbReference>
<reference evidence="2" key="1">
    <citation type="submission" date="2016-10" db="EMBL/GenBank/DDBJ databases">
        <authorList>
            <person name="Varghese N."/>
            <person name="Submissions S."/>
        </authorList>
    </citation>
    <scope>NUCLEOTIDE SEQUENCE [LARGE SCALE GENOMIC DNA]</scope>
    <source>
        <strain evidence="2">DSM 45004</strain>
    </source>
</reference>
<name>A0A1I1VXD6_9ACTN</name>
<dbReference type="AlphaFoldDB" id="A0A1I1VXD6"/>
<sequence length="60" mass="6433">MGARMVPPPERFVQDERSVRGERGKLRWGEGQPLSSAFTAAATLPPSACPAALAFAIFMT</sequence>
<protein>
    <submittedName>
        <fullName evidence="1">Uncharacterized protein</fullName>
    </submittedName>
</protein>
<keyword evidence="2" id="KW-1185">Reference proteome</keyword>
<dbReference type="EMBL" id="FOMZ01000004">
    <property type="protein sequence ID" value="SFD87571.1"/>
    <property type="molecule type" value="Genomic_DNA"/>
</dbReference>
<gene>
    <name evidence="1" type="ORF">SAMN04487819_104286</name>
</gene>
<proteinExistence type="predicted"/>
<evidence type="ECO:0000313" key="2">
    <source>
        <dbReference type="Proteomes" id="UP000198716"/>
    </source>
</evidence>
<evidence type="ECO:0000313" key="1">
    <source>
        <dbReference type="EMBL" id="SFD87571.1"/>
    </source>
</evidence>
<organism evidence="1 2">
    <name type="scientific">Actinopolyspora alba</name>
    <dbReference type="NCBI Taxonomy" id="673379"/>
    <lineage>
        <taxon>Bacteria</taxon>
        <taxon>Bacillati</taxon>
        <taxon>Actinomycetota</taxon>
        <taxon>Actinomycetes</taxon>
        <taxon>Actinopolysporales</taxon>
        <taxon>Actinopolysporaceae</taxon>
        <taxon>Actinopolyspora</taxon>
        <taxon>Actinopolyspora alba group</taxon>
    </lineage>
</organism>
<accession>A0A1I1VXD6</accession>